<evidence type="ECO:0000313" key="2">
    <source>
        <dbReference type="Proteomes" id="UP000296455"/>
    </source>
</evidence>
<protein>
    <submittedName>
        <fullName evidence="1">Uncharacterized protein</fullName>
    </submittedName>
</protein>
<dbReference type="Proteomes" id="UP000296455">
    <property type="component" value="Segment"/>
</dbReference>
<gene>
    <name evidence="1" type="ORF">BcepSaruman_314</name>
</gene>
<keyword evidence="2" id="KW-1185">Reference proteome</keyword>
<accession>A0A4D5ZEM6</accession>
<reference evidence="1 2" key="1">
    <citation type="submission" date="2019-02" db="EMBL/GenBank/DDBJ databases">
        <title>Complete genome sequence of Burkholderia cenocepacia phage BcepSaruman.</title>
        <authorList>
            <person name="Park K."/>
            <person name="Liu M."/>
            <person name="Gill J."/>
        </authorList>
    </citation>
    <scope>NUCLEOTIDE SEQUENCE [LARGE SCALE GENOMIC DNA]</scope>
</reference>
<proteinExistence type="predicted"/>
<name>A0A4D5ZEM6_9CAUD</name>
<dbReference type="EMBL" id="MK552140">
    <property type="protein sequence ID" value="QBX06727.1"/>
    <property type="molecule type" value="Genomic_DNA"/>
</dbReference>
<organism evidence="1 2">
    <name type="scientific">Burkholderia phage BcepSaruman</name>
    <dbReference type="NCBI Taxonomy" id="2530032"/>
    <lineage>
        <taxon>Viruses</taxon>
        <taxon>Duplodnaviria</taxon>
        <taxon>Heunggongvirae</taxon>
        <taxon>Uroviricota</taxon>
        <taxon>Caudoviricetes</taxon>
        <taxon>Sarumanvirus</taxon>
        <taxon>Sarumanvirus bcepsaruman</taxon>
    </lineage>
</organism>
<sequence>MLKYMRGFDCLGVSTVEATGPTEEDYARLNEKMAREQRDFDLMAAEIGSLQLAGTADRINEVVYEVAKRYFKEVALVWNLNDICVAVLDAELEMMVWIPFTKFGPMFAIGAEVDPYSKIALGKN</sequence>
<evidence type="ECO:0000313" key="1">
    <source>
        <dbReference type="EMBL" id="QBX06727.1"/>
    </source>
</evidence>